<evidence type="ECO:0000256" key="3">
    <source>
        <dbReference type="PROSITE-ProRule" id="PRU00708"/>
    </source>
</evidence>
<name>A0A834XIK0_9FABA</name>
<dbReference type="PANTHER" id="PTHR47926">
    <property type="entry name" value="PENTATRICOPEPTIDE REPEAT-CONTAINING PROTEIN"/>
    <property type="match status" value="1"/>
</dbReference>
<evidence type="ECO:0000313" key="6">
    <source>
        <dbReference type="Proteomes" id="UP000634136"/>
    </source>
</evidence>
<accession>A0A834XIK0</accession>
<feature type="repeat" description="PPR" evidence="3">
    <location>
        <begin position="381"/>
        <end position="415"/>
    </location>
</feature>
<dbReference type="Gene3D" id="1.25.40.10">
    <property type="entry name" value="Tetratricopeptide repeat domain"/>
    <property type="match status" value="4"/>
</dbReference>
<dbReference type="GO" id="GO:0003723">
    <property type="term" value="F:RNA binding"/>
    <property type="evidence" value="ECO:0007669"/>
    <property type="project" value="InterPro"/>
</dbReference>
<dbReference type="PANTHER" id="PTHR47926:SF446">
    <property type="entry name" value="PENTACOTRIPEPTIDE-REPEAT REGION OF PRORP DOMAIN-CONTAINING PROTEIN"/>
    <property type="match status" value="1"/>
</dbReference>
<feature type="repeat" description="PPR" evidence="3">
    <location>
        <begin position="78"/>
        <end position="112"/>
    </location>
</feature>
<dbReference type="NCBIfam" id="TIGR00756">
    <property type="entry name" value="PPR"/>
    <property type="match status" value="5"/>
</dbReference>
<feature type="repeat" description="PPR" evidence="3">
    <location>
        <begin position="280"/>
        <end position="314"/>
    </location>
</feature>
<dbReference type="InterPro" id="IPR011990">
    <property type="entry name" value="TPR-like_helical_dom_sf"/>
</dbReference>
<dbReference type="FunFam" id="1.25.40.10:FF:000450">
    <property type="entry name" value="Putative pentatricopeptide repeat-containing protein"/>
    <property type="match status" value="1"/>
</dbReference>
<feature type="domain" description="DYW" evidence="4">
    <location>
        <begin position="596"/>
        <end position="688"/>
    </location>
</feature>
<evidence type="ECO:0000259" key="4">
    <source>
        <dbReference type="Pfam" id="PF14432"/>
    </source>
</evidence>
<evidence type="ECO:0000256" key="1">
    <source>
        <dbReference type="ARBA" id="ARBA00006643"/>
    </source>
</evidence>
<dbReference type="Pfam" id="PF20431">
    <property type="entry name" value="E_motif"/>
    <property type="match status" value="1"/>
</dbReference>
<evidence type="ECO:0000256" key="2">
    <source>
        <dbReference type="ARBA" id="ARBA00022737"/>
    </source>
</evidence>
<dbReference type="Proteomes" id="UP000634136">
    <property type="component" value="Unassembled WGS sequence"/>
</dbReference>
<evidence type="ECO:0000313" key="5">
    <source>
        <dbReference type="EMBL" id="KAF7845253.1"/>
    </source>
</evidence>
<dbReference type="GO" id="GO:0008270">
    <property type="term" value="F:zinc ion binding"/>
    <property type="evidence" value="ECO:0007669"/>
    <property type="project" value="InterPro"/>
</dbReference>
<dbReference type="EMBL" id="JAAIUW010000001">
    <property type="protein sequence ID" value="KAF7845253.1"/>
    <property type="molecule type" value="Genomic_DNA"/>
</dbReference>
<comment type="similarity">
    <text evidence="1">Belongs to the PPR family. PCMP-H subfamily.</text>
</comment>
<dbReference type="Pfam" id="PF14432">
    <property type="entry name" value="DYW_deaminase"/>
    <property type="match status" value="1"/>
</dbReference>
<dbReference type="InterPro" id="IPR002885">
    <property type="entry name" value="PPR_rpt"/>
</dbReference>
<dbReference type="Pfam" id="PF13041">
    <property type="entry name" value="PPR_2"/>
    <property type="match status" value="4"/>
</dbReference>
<dbReference type="InterPro" id="IPR046960">
    <property type="entry name" value="PPR_At4g14850-like_plant"/>
</dbReference>
<dbReference type="Pfam" id="PF20430">
    <property type="entry name" value="Eplus_motif"/>
    <property type="match status" value="1"/>
</dbReference>
<dbReference type="InterPro" id="IPR032867">
    <property type="entry name" value="DYW_dom"/>
</dbReference>
<proteinExistence type="inferred from homology"/>
<dbReference type="FunFam" id="1.25.40.10:FF:000184">
    <property type="entry name" value="Pentatricopeptide repeat-containing protein, chloroplastic"/>
    <property type="match status" value="1"/>
</dbReference>
<keyword evidence="2" id="KW-0677">Repeat</keyword>
<feature type="repeat" description="PPR" evidence="3">
    <location>
        <begin position="179"/>
        <end position="213"/>
    </location>
</feature>
<sequence>MSFISNPASPTFSMAWELKRRLSQCFNSLKHLKHVHARILRLRLNQDNYLLNMILRSSLDFGNIQYTKLVFQQVHQPNIYLWNTVIRGMVSNECFFDAIELYGSMRKAGIIPDNFTFPFVLKACARLSDFHLGVKLHSLVVKTGLDYDVFVKTSLVCLYAKCGYLPDARKVFDDIPEKNVVSWTAIICGYIGSGHFEEAINLFRRLLEMGLRPDSFTLVRVLSACTQLGDLNSGEWIDRYITENGMQRNVFVATSLVDMYTKCGSMEKARSVFDGIHEKDIVCWSAMIQGYALNGLPKEALDMFFQMQSENLKPDCYAMVGVLSACARLGALDFGNWAKGLLDANEFLSNPVLGTALIDMYAKCGSLLQAWEIFKTMKGKDHVVYNAVISGLAMNGHVKAAFCVFGEMEKNGIQPDGNTFVGLLCGCTHAGLVEDGRQYFNGMSRAYSLTPTIEHYGCMVDLLARAGLLIEAHNLIKSMPMKANAIVWGALLGGCRLHRDTQLAELVLKQLIDLEPWNSGNYVLLSNIYSASRRWDEAEKIRSTMNEKGMQKVPGCSWVEVNGVVHEFLVGDASHPLTQKIYEKLQSLFKELREAGYNPTTEFVLFDIEEEEKEHLLGWHSEKLAIAFALISTNANDVIRVVKNLRVCGDCHEAIKLISKITGREIIIRDNNRFHCFIDGSCSCGDYW</sequence>
<dbReference type="AlphaFoldDB" id="A0A834XIK0"/>
<dbReference type="InterPro" id="IPR046848">
    <property type="entry name" value="E_motif"/>
</dbReference>
<comment type="caution">
    <text evidence="5">The sequence shown here is derived from an EMBL/GenBank/DDBJ whole genome shotgun (WGS) entry which is preliminary data.</text>
</comment>
<dbReference type="FunFam" id="1.25.40.10:FF:000344">
    <property type="entry name" value="Pentatricopeptide repeat-containing protein"/>
    <property type="match status" value="1"/>
</dbReference>
<gene>
    <name evidence="5" type="ORF">G2W53_002158</name>
</gene>
<keyword evidence="6" id="KW-1185">Reference proteome</keyword>
<dbReference type="GO" id="GO:0009451">
    <property type="term" value="P:RNA modification"/>
    <property type="evidence" value="ECO:0007669"/>
    <property type="project" value="InterPro"/>
</dbReference>
<protein>
    <submittedName>
        <fullName evidence="5">Putative pentatricopeptide repeat-containing protein</fullName>
    </submittedName>
</protein>
<dbReference type="OrthoDB" id="185373at2759"/>
<dbReference type="PROSITE" id="PS51375">
    <property type="entry name" value="PPR"/>
    <property type="match status" value="4"/>
</dbReference>
<organism evidence="5 6">
    <name type="scientific">Senna tora</name>
    <dbReference type="NCBI Taxonomy" id="362788"/>
    <lineage>
        <taxon>Eukaryota</taxon>
        <taxon>Viridiplantae</taxon>
        <taxon>Streptophyta</taxon>
        <taxon>Embryophyta</taxon>
        <taxon>Tracheophyta</taxon>
        <taxon>Spermatophyta</taxon>
        <taxon>Magnoliopsida</taxon>
        <taxon>eudicotyledons</taxon>
        <taxon>Gunneridae</taxon>
        <taxon>Pentapetalae</taxon>
        <taxon>rosids</taxon>
        <taxon>fabids</taxon>
        <taxon>Fabales</taxon>
        <taxon>Fabaceae</taxon>
        <taxon>Caesalpinioideae</taxon>
        <taxon>Cassia clade</taxon>
        <taxon>Senna</taxon>
    </lineage>
</organism>
<dbReference type="InterPro" id="IPR046849">
    <property type="entry name" value="E2_motif"/>
</dbReference>
<reference evidence="5" key="1">
    <citation type="submission" date="2020-09" db="EMBL/GenBank/DDBJ databases">
        <title>Genome-Enabled Discovery of Anthraquinone Biosynthesis in Senna tora.</title>
        <authorList>
            <person name="Kang S.-H."/>
            <person name="Pandey R.P."/>
            <person name="Lee C.-M."/>
            <person name="Sim J.-S."/>
            <person name="Jeong J.-T."/>
            <person name="Choi B.-S."/>
            <person name="Jung M."/>
            <person name="Ginzburg D."/>
            <person name="Zhao K."/>
            <person name="Won S.Y."/>
            <person name="Oh T.-J."/>
            <person name="Yu Y."/>
            <person name="Kim N.-H."/>
            <person name="Lee O.R."/>
            <person name="Lee T.-H."/>
            <person name="Bashyal P."/>
            <person name="Kim T.-S."/>
            <person name="Lee W.-H."/>
            <person name="Kawkins C."/>
            <person name="Kim C.-K."/>
            <person name="Kim J.S."/>
            <person name="Ahn B.O."/>
            <person name="Rhee S.Y."/>
            <person name="Sohng J.K."/>
        </authorList>
    </citation>
    <scope>NUCLEOTIDE SEQUENCE</scope>
    <source>
        <tissue evidence="5">Leaf</tissue>
    </source>
</reference>
<dbReference type="Pfam" id="PF01535">
    <property type="entry name" value="PPR"/>
    <property type="match status" value="2"/>
</dbReference>